<dbReference type="EMBL" id="VBAK01000117">
    <property type="protein sequence ID" value="TMI89934.1"/>
    <property type="molecule type" value="Genomic_DNA"/>
</dbReference>
<evidence type="ECO:0000256" key="14">
    <source>
        <dbReference type="ARBA" id="ARBA00048021"/>
    </source>
</evidence>
<reference evidence="17 18" key="1">
    <citation type="journal article" date="2019" name="Nat. Microbiol.">
        <title>Mediterranean grassland soil C-N compound turnover is dependent on rainfall and depth, and is mediated by genomically divergent microorganisms.</title>
        <authorList>
            <person name="Diamond S."/>
            <person name="Andeer P.F."/>
            <person name="Li Z."/>
            <person name="Crits-Christoph A."/>
            <person name="Burstein D."/>
            <person name="Anantharaman K."/>
            <person name="Lane K.R."/>
            <person name="Thomas B.C."/>
            <person name="Pan C."/>
            <person name="Northen T.R."/>
            <person name="Banfield J.F."/>
        </authorList>
    </citation>
    <scope>NUCLEOTIDE SEQUENCE [LARGE SCALE GENOMIC DNA]</scope>
    <source>
        <strain evidence="17">NP_3</strain>
    </source>
</reference>
<evidence type="ECO:0000256" key="7">
    <source>
        <dbReference type="ARBA" id="ARBA00022576"/>
    </source>
</evidence>
<proteinExistence type="inferred from homology"/>
<dbReference type="GO" id="GO:0047298">
    <property type="term" value="F:(S)-3-amino-2-methylpropionate transaminase activity"/>
    <property type="evidence" value="ECO:0007669"/>
    <property type="project" value="UniProtKB-EC"/>
</dbReference>
<dbReference type="PROSITE" id="PS00600">
    <property type="entry name" value="AA_TRANSFER_CLASS_3"/>
    <property type="match status" value="1"/>
</dbReference>
<dbReference type="InterPro" id="IPR005814">
    <property type="entry name" value="Aminotrans_3"/>
</dbReference>
<name>A0A537K2F1_9BACT</name>
<dbReference type="GO" id="GO:0034386">
    <property type="term" value="F:4-aminobutyrate:2-oxoglutarate transaminase activity"/>
    <property type="evidence" value="ECO:0007669"/>
    <property type="project" value="UniProtKB-EC"/>
</dbReference>
<dbReference type="InterPro" id="IPR049704">
    <property type="entry name" value="Aminotrans_3_PPA_site"/>
</dbReference>
<evidence type="ECO:0000256" key="3">
    <source>
        <dbReference type="ARBA" id="ARBA00005176"/>
    </source>
</evidence>
<evidence type="ECO:0000256" key="15">
    <source>
        <dbReference type="ARBA" id="ARBA00050054"/>
    </source>
</evidence>
<accession>A0A537K2F1</accession>
<keyword evidence="8 17" id="KW-0808">Transferase</keyword>
<dbReference type="CDD" id="cd00610">
    <property type="entry name" value="OAT_like"/>
    <property type="match status" value="1"/>
</dbReference>
<evidence type="ECO:0000313" key="17">
    <source>
        <dbReference type="EMBL" id="TMI89934.1"/>
    </source>
</evidence>
<dbReference type="NCBIfam" id="TIGR00700">
    <property type="entry name" value="GABAtrnsam"/>
    <property type="match status" value="1"/>
</dbReference>
<dbReference type="InterPro" id="IPR015424">
    <property type="entry name" value="PyrdxlP-dep_Trfase"/>
</dbReference>
<dbReference type="Proteomes" id="UP000318509">
    <property type="component" value="Unassembled WGS sequence"/>
</dbReference>
<evidence type="ECO:0000256" key="8">
    <source>
        <dbReference type="ARBA" id="ARBA00022679"/>
    </source>
</evidence>
<comment type="caution">
    <text evidence="17">The sequence shown here is derived from an EMBL/GenBank/DDBJ whole genome shotgun (WGS) entry which is preliminary data.</text>
</comment>
<dbReference type="Gene3D" id="3.90.1150.10">
    <property type="entry name" value="Aspartate Aminotransferase, domain 1"/>
    <property type="match status" value="1"/>
</dbReference>
<dbReference type="EC" id="2.6.1.19" evidence="6"/>
<dbReference type="Gene3D" id="3.40.640.10">
    <property type="entry name" value="Type I PLP-dependent aspartate aminotransferase-like (Major domain)"/>
    <property type="match status" value="1"/>
</dbReference>
<evidence type="ECO:0000256" key="13">
    <source>
        <dbReference type="ARBA" id="ARBA00031787"/>
    </source>
</evidence>
<dbReference type="Pfam" id="PF00202">
    <property type="entry name" value="Aminotran_3"/>
    <property type="match status" value="1"/>
</dbReference>
<dbReference type="GO" id="GO:0030170">
    <property type="term" value="F:pyridoxal phosphate binding"/>
    <property type="evidence" value="ECO:0007669"/>
    <property type="project" value="InterPro"/>
</dbReference>
<evidence type="ECO:0000256" key="2">
    <source>
        <dbReference type="ARBA" id="ARBA00001933"/>
    </source>
</evidence>
<dbReference type="PANTHER" id="PTHR11986:SF58">
    <property type="entry name" value="LEUCINE_METHIONINE RACEMASE"/>
    <property type="match status" value="1"/>
</dbReference>
<dbReference type="PANTHER" id="PTHR11986">
    <property type="entry name" value="AMINOTRANSFERASE CLASS III"/>
    <property type="match status" value="1"/>
</dbReference>
<comment type="catalytic activity">
    <reaction evidence="1">
        <text>(S)-3-amino-2-methylpropanoate + 2-oxoglutarate = 2-methyl-3-oxopropanoate + L-glutamate</text>
        <dbReference type="Rhea" id="RHEA:13993"/>
        <dbReference type="ChEBI" id="CHEBI:16810"/>
        <dbReference type="ChEBI" id="CHEBI:29985"/>
        <dbReference type="ChEBI" id="CHEBI:57700"/>
        <dbReference type="ChEBI" id="CHEBI:58655"/>
        <dbReference type="EC" id="2.6.1.22"/>
    </reaction>
</comment>
<dbReference type="EC" id="2.6.1.22" evidence="5"/>
<dbReference type="InterPro" id="IPR015421">
    <property type="entry name" value="PyrdxlP-dep_Trfase_major"/>
</dbReference>
<dbReference type="GO" id="GO:0042802">
    <property type="term" value="F:identical protein binding"/>
    <property type="evidence" value="ECO:0007669"/>
    <property type="project" value="TreeGrafter"/>
</dbReference>
<comment type="catalytic activity">
    <reaction evidence="14">
        <text>4-aminobutanoate + 2-oxoglutarate = succinate semialdehyde + L-glutamate</text>
        <dbReference type="Rhea" id="RHEA:23352"/>
        <dbReference type="ChEBI" id="CHEBI:16810"/>
        <dbReference type="ChEBI" id="CHEBI:29985"/>
        <dbReference type="ChEBI" id="CHEBI:57706"/>
        <dbReference type="ChEBI" id="CHEBI:59888"/>
        <dbReference type="EC" id="2.6.1.19"/>
    </reaction>
</comment>
<protein>
    <recommendedName>
        <fullName evidence="12">(S)-3-amino-2-methylpropionate transaminase</fullName>
        <ecNumber evidence="6">2.6.1.19</ecNumber>
        <ecNumber evidence="5">2.6.1.22</ecNumber>
    </recommendedName>
    <alternativeName>
        <fullName evidence="13">GABA aminotransferase</fullName>
    </alternativeName>
    <alternativeName>
        <fullName evidence="11">Gamma-amino-N-butyrate transaminase</fullName>
    </alternativeName>
    <alternativeName>
        <fullName evidence="15">Glutamate:succinic semialdehyde transaminase</fullName>
    </alternativeName>
    <alternativeName>
        <fullName evidence="10">L-AIBAT</fullName>
    </alternativeName>
</protein>
<dbReference type="PIRSF" id="PIRSF000521">
    <property type="entry name" value="Transaminase_4ab_Lys_Orn"/>
    <property type="match status" value="1"/>
</dbReference>
<gene>
    <name evidence="17" type="primary">gabT</name>
    <name evidence="17" type="ORF">E6H00_08410</name>
</gene>
<evidence type="ECO:0000256" key="9">
    <source>
        <dbReference type="ARBA" id="ARBA00022898"/>
    </source>
</evidence>
<evidence type="ECO:0000256" key="16">
    <source>
        <dbReference type="RuleBase" id="RU003560"/>
    </source>
</evidence>
<evidence type="ECO:0000256" key="4">
    <source>
        <dbReference type="ARBA" id="ARBA00008954"/>
    </source>
</evidence>
<keyword evidence="9 16" id="KW-0663">Pyridoxal phosphate</keyword>
<evidence type="ECO:0000256" key="11">
    <source>
        <dbReference type="ARBA" id="ARBA00030204"/>
    </source>
</evidence>
<comment type="cofactor">
    <cofactor evidence="2">
        <name>pyridoxal 5'-phosphate</name>
        <dbReference type="ChEBI" id="CHEBI:597326"/>
    </cofactor>
</comment>
<evidence type="ECO:0000256" key="10">
    <source>
        <dbReference type="ARBA" id="ARBA00029760"/>
    </source>
</evidence>
<organism evidence="17 18">
    <name type="scientific">Candidatus Segetimicrobium genomatis</name>
    <dbReference type="NCBI Taxonomy" id="2569760"/>
    <lineage>
        <taxon>Bacteria</taxon>
        <taxon>Bacillati</taxon>
        <taxon>Candidatus Sysuimicrobiota</taxon>
        <taxon>Candidatus Sysuimicrobiia</taxon>
        <taxon>Candidatus Sysuimicrobiales</taxon>
        <taxon>Candidatus Segetimicrobiaceae</taxon>
        <taxon>Candidatus Segetimicrobium</taxon>
    </lineage>
</organism>
<evidence type="ECO:0000256" key="1">
    <source>
        <dbReference type="ARBA" id="ARBA00001750"/>
    </source>
</evidence>
<dbReference type="FunFam" id="3.40.640.10:FF:000013">
    <property type="entry name" value="4-aminobutyrate aminotransferase"/>
    <property type="match status" value="1"/>
</dbReference>
<sequence length="449" mass="47857">MPIEAKSGAKVTAKGERGQDLLGLRNLVVPAGVTTPPPVFIVEGRGAEVRASDGRAYIDFAAGIGVLGVGHCHPKVVAAIKCQAEAYLHTSFPILMYEPYLTLSQRLIAVTPGSFPKKTFLVNSGAEAIENAAKLARAWTRRPAVIAFEGAFHGRTLFTLSLTGKLHPYKGGFGPFVPDVYRVPFPYPYRPPVGVRAEDIVAHSLDAIERLFLTTVSADQVAALVVEPVLGEGGFVVPPSGFLAALRDLCRARGIVLIVDEIQTGFGRTGRMFACEHEGVEPDLIVLGKSLAAGMPLAAVVGRADMMDAASAGGLGGTYGGNPVACAAALAVLDVYEEEALVRRAQRLAGALRPRLEEMMSRYPAIGEVRGLGPMTAIELVKDRRTRIPAPEVTSRVLESCWRRGLIILKAGLYDNVIRVHVPFVITDDQLKKGLDILDAALAEGAPAR</sequence>
<dbReference type="AlphaFoldDB" id="A0A537K2F1"/>
<comment type="pathway">
    <text evidence="3">Amino-acid degradation; 4-aminobutanoate degradation.</text>
</comment>
<evidence type="ECO:0000313" key="18">
    <source>
        <dbReference type="Proteomes" id="UP000318509"/>
    </source>
</evidence>
<comment type="similarity">
    <text evidence="4 16">Belongs to the class-III pyridoxal-phosphate-dependent aminotransferase family.</text>
</comment>
<evidence type="ECO:0000256" key="12">
    <source>
        <dbReference type="ARBA" id="ARBA00030857"/>
    </source>
</evidence>
<dbReference type="InterPro" id="IPR015422">
    <property type="entry name" value="PyrdxlP-dep_Trfase_small"/>
</dbReference>
<evidence type="ECO:0000256" key="6">
    <source>
        <dbReference type="ARBA" id="ARBA00012912"/>
    </source>
</evidence>
<dbReference type="SUPFAM" id="SSF53383">
    <property type="entry name" value="PLP-dependent transferases"/>
    <property type="match status" value="1"/>
</dbReference>
<keyword evidence="7 17" id="KW-0032">Aminotransferase</keyword>
<evidence type="ECO:0000256" key="5">
    <source>
        <dbReference type="ARBA" id="ARBA00012876"/>
    </source>
</evidence>
<dbReference type="GO" id="GO:0009448">
    <property type="term" value="P:gamma-aminobutyric acid metabolic process"/>
    <property type="evidence" value="ECO:0007669"/>
    <property type="project" value="InterPro"/>
</dbReference>
<dbReference type="InterPro" id="IPR050103">
    <property type="entry name" value="Class-III_PLP-dep_AT"/>
</dbReference>
<dbReference type="InterPro" id="IPR004632">
    <property type="entry name" value="4NH2But_aminotransferase_bac"/>
</dbReference>